<evidence type="ECO:0000259" key="12">
    <source>
        <dbReference type="Pfam" id="PF01545"/>
    </source>
</evidence>
<dbReference type="Pfam" id="PF16916">
    <property type="entry name" value="ZT_dimer"/>
    <property type="match status" value="1"/>
</dbReference>
<dbReference type="PANTHER" id="PTHR43840:SF41">
    <property type="entry name" value="CATION-EFFLUX PUMP FIEF"/>
    <property type="match status" value="1"/>
</dbReference>
<name>A0ABW4XRF4_9GAMM</name>
<keyword evidence="8 11" id="KW-1133">Transmembrane helix</keyword>
<feature type="domain" description="Cation efflux protein transmembrane" evidence="12">
    <location>
        <begin position="17"/>
        <end position="209"/>
    </location>
</feature>
<evidence type="ECO:0000256" key="9">
    <source>
        <dbReference type="ARBA" id="ARBA00023136"/>
    </source>
</evidence>
<keyword evidence="3" id="KW-0813">Transport</keyword>
<dbReference type="Gene3D" id="3.30.70.1350">
    <property type="entry name" value="Cation efflux protein, cytoplasmic domain"/>
    <property type="match status" value="1"/>
</dbReference>
<dbReference type="InterPro" id="IPR027469">
    <property type="entry name" value="Cation_efflux_TMD_sf"/>
</dbReference>
<comment type="similarity">
    <text evidence="2">Belongs to the cation diffusion facilitator (CDF) transporter (TC 2.A.4) family. FieF subfamily.</text>
</comment>
<feature type="transmembrane region" description="Helical" evidence="11">
    <location>
        <begin position="84"/>
        <end position="105"/>
    </location>
</feature>
<dbReference type="Proteomes" id="UP001597380">
    <property type="component" value="Unassembled WGS sequence"/>
</dbReference>
<keyword evidence="5" id="KW-0410">Iron transport</keyword>
<comment type="caution">
    <text evidence="14">The sequence shown here is derived from an EMBL/GenBank/DDBJ whole genome shotgun (WGS) entry which is preliminary data.</text>
</comment>
<comment type="subcellular location">
    <subcellularLocation>
        <location evidence="1">Membrane</location>
        <topology evidence="1">Multi-pass membrane protein</topology>
    </subcellularLocation>
</comment>
<evidence type="ECO:0000256" key="10">
    <source>
        <dbReference type="SAM" id="MobiDB-lite"/>
    </source>
</evidence>
<evidence type="ECO:0000256" key="1">
    <source>
        <dbReference type="ARBA" id="ARBA00004141"/>
    </source>
</evidence>
<protein>
    <submittedName>
        <fullName evidence="14">Cation diffusion facilitator family transporter</fullName>
    </submittedName>
</protein>
<keyword evidence="4" id="KW-1003">Cell membrane</keyword>
<dbReference type="SUPFAM" id="SSF161111">
    <property type="entry name" value="Cation efflux protein transmembrane domain-like"/>
    <property type="match status" value="1"/>
</dbReference>
<evidence type="ECO:0000259" key="13">
    <source>
        <dbReference type="Pfam" id="PF16916"/>
    </source>
</evidence>
<dbReference type="EMBL" id="JBHUHT010000017">
    <property type="protein sequence ID" value="MFD2097424.1"/>
    <property type="molecule type" value="Genomic_DNA"/>
</dbReference>
<evidence type="ECO:0000256" key="4">
    <source>
        <dbReference type="ARBA" id="ARBA00022475"/>
    </source>
</evidence>
<accession>A0ABW4XRF4</accession>
<evidence type="ECO:0000256" key="8">
    <source>
        <dbReference type="ARBA" id="ARBA00022989"/>
    </source>
</evidence>
<feature type="transmembrane region" description="Helical" evidence="11">
    <location>
        <begin position="12"/>
        <end position="36"/>
    </location>
</feature>
<feature type="transmembrane region" description="Helical" evidence="11">
    <location>
        <begin position="42"/>
        <end position="63"/>
    </location>
</feature>
<proteinExistence type="inferred from homology"/>
<dbReference type="Pfam" id="PF01545">
    <property type="entry name" value="Cation_efflux"/>
    <property type="match status" value="1"/>
</dbReference>
<feature type="transmembrane region" description="Helical" evidence="11">
    <location>
        <begin position="161"/>
        <end position="178"/>
    </location>
</feature>
<keyword evidence="9 11" id="KW-0472">Membrane</keyword>
<evidence type="ECO:0000313" key="15">
    <source>
        <dbReference type="Proteomes" id="UP001597380"/>
    </source>
</evidence>
<keyword evidence="7" id="KW-0406">Ion transport</keyword>
<sequence length="318" mass="34219">MKNDPDNYRRLVRRAALAASITATFLILAKLVAWISSGSASLLASLTDSLMDAAASLLNLLALRYATQPADAEHRFGHGKMESLAAMAQAMFIAGSSLLLILHGIDRLLHPSPLSEVGLAVAVMLFSTLATGLLLLYQGYVIRKTGSLAIKADALHYRSDLLMNCAVLLALGLTAWGIHLADALLAIGIGIYMAWSAKEIAQDAIQHLLDRELPATEQAKIIALAEAHPKVHGIHDLRTRQAGGTRFVQMHLELDDHLPLVDAHKIADEIEEDIRTVLENCDVIIHQDPISVVANNQSTKTDAAEASVSEPAEGDART</sequence>
<evidence type="ECO:0000256" key="3">
    <source>
        <dbReference type="ARBA" id="ARBA00022448"/>
    </source>
</evidence>
<dbReference type="SUPFAM" id="SSF160240">
    <property type="entry name" value="Cation efflux protein cytoplasmic domain-like"/>
    <property type="match status" value="1"/>
</dbReference>
<feature type="transmembrane region" description="Helical" evidence="11">
    <location>
        <begin position="117"/>
        <end position="140"/>
    </location>
</feature>
<keyword evidence="7" id="KW-0864">Zinc transport</keyword>
<keyword evidence="6 11" id="KW-0812">Transmembrane</keyword>
<dbReference type="InterPro" id="IPR036837">
    <property type="entry name" value="Cation_efflux_CTD_sf"/>
</dbReference>
<evidence type="ECO:0000256" key="7">
    <source>
        <dbReference type="ARBA" id="ARBA00022906"/>
    </source>
</evidence>
<feature type="region of interest" description="Disordered" evidence="10">
    <location>
        <begin position="296"/>
        <end position="318"/>
    </location>
</feature>
<dbReference type="InterPro" id="IPR058533">
    <property type="entry name" value="Cation_efflux_TM"/>
</dbReference>
<dbReference type="PANTHER" id="PTHR43840">
    <property type="entry name" value="MITOCHONDRIAL METAL TRANSPORTER 1-RELATED"/>
    <property type="match status" value="1"/>
</dbReference>
<dbReference type="NCBIfam" id="TIGR01297">
    <property type="entry name" value="CDF"/>
    <property type="match status" value="1"/>
</dbReference>
<dbReference type="RefSeq" id="WP_345340586.1">
    <property type="nucleotide sequence ID" value="NZ_BAABLI010000015.1"/>
</dbReference>
<keyword evidence="15" id="KW-1185">Reference proteome</keyword>
<evidence type="ECO:0000313" key="14">
    <source>
        <dbReference type="EMBL" id="MFD2097424.1"/>
    </source>
</evidence>
<dbReference type="InterPro" id="IPR002524">
    <property type="entry name" value="Cation_efflux"/>
</dbReference>
<keyword evidence="7" id="KW-0862">Zinc</keyword>
<evidence type="ECO:0000256" key="11">
    <source>
        <dbReference type="SAM" id="Phobius"/>
    </source>
</evidence>
<organism evidence="14 15">
    <name type="scientific">Corallincola platygyrae</name>
    <dbReference type="NCBI Taxonomy" id="1193278"/>
    <lineage>
        <taxon>Bacteria</taxon>
        <taxon>Pseudomonadati</taxon>
        <taxon>Pseudomonadota</taxon>
        <taxon>Gammaproteobacteria</taxon>
        <taxon>Alteromonadales</taxon>
        <taxon>Psychromonadaceae</taxon>
        <taxon>Corallincola</taxon>
    </lineage>
</organism>
<gene>
    <name evidence="14" type="ORF">ACFSJ3_15605</name>
</gene>
<feature type="domain" description="Cation efflux protein cytoplasmic" evidence="13">
    <location>
        <begin position="214"/>
        <end position="289"/>
    </location>
</feature>
<keyword evidence="5" id="KW-0408">Iron</keyword>
<evidence type="ECO:0000256" key="6">
    <source>
        <dbReference type="ARBA" id="ARBA00022692"/>
    </source>
</evidence>
<evidence type="ECO:0000256" key="5">
    <source>
        <dbReference type="ARBA" id="ARBA00022496"/>
    </source>
</evidence>
<dbReference type="InterPro" id="IPR027470">
    <property type="entry name" value="Cation_efflux_CTD"/>
</dbReference>
<dbReference type="Gene3D" id="1.20.1510.10">
    <property type="entry name" value="Cation efflux protein transmembrane domain"/>
    <property type="match status" value="1"/>
</dbReference>
<dbReference type="InterPro" id="IPR050291">
    <property type="entry name" value="CDF_Transporter"/>
</dbReference>
<evidence type="ECO:0000256" key="2">
    <source>
        <dbReference type="ARBA" id="ARBA00010212"/>
    </source>
</evidence>
<reference evidence="15" key="1">
    <citation type="journal article" date="2019" name="Int. J. Syst. Evol. Microbiol.">
        <title>The Global Catalogue of Microorganisms (GCM) 10K type strain sequencing project: providing services to taxonomists for standard genome sequencing and annotation.</title>
        <authorList>
            <consortium name="The Broad Institute Genomics Platform"/>
            <consortium name="The Broad Institute Genome Sequencing Center for Infectious Disease"/>
            <person name="Wu L."/>
            <person name="Ma J."/>
        </authorList>
    </citation>
    <scope>NUCLEOTIDE SEQUENCE [LARGE SCALE GENOMIC DNA]</scope>
    <source>
        <strain evidence="15">CGMCC 1.10992</strain>
    </source>
</reference>